<feature type="transmembrane region" description="Helical" evidence="6">
    <location>
        <begin position="82"/>
        <end position="101"/>
    </location>
</feature>
<feature type="transmembrane region" description="Helical" evidence="6">
    <location>
        <begin position="209"/>
        <end position="231"/>
    </location>
</feature>
<evidence type="ECO:0000313" key="8">
    <source>
        <dbReference type="EMBL" id="KAJ9139071.1"/>
    </source>
</evidence>
<evidence type="ECO:0000313" key="9">
    <source>
        <dbReference type="Proteomes" id="UP001174694"/>
    </source>
</evidence>
<feature type="transmembrane region" description="Helical" evidence="6">
    <location>
        <begin position="283"/>
        <end position="304"/>
    </location>
</feature>
<keyword evidence="4 6" id="KW-1133">Transmembrane helix</keyword>
<proteinExistence type="predicted"/>
<dbReference type="Pfam" id="PF07690">
    <property type="entry name" value="MFS_1"/>
    <property type="match status" value="1"/>
</dbReference>
<dbReference type="PROSITE" id="PS50850">
    <property type="entry name" value="MFS"/>
    <property type="match status" value="1"/>
</dbReference>
<evidence type="ECO:0000256" key="5">
    <source>
        <dbReference type="ARBA" id="ARBA00023136"/>
    </source>
</evidence>
<accession>A0AA38VD13</accession>
<organism evidence="8 9">
    <name type="scientific">Pleurostoma richardsiae</name>
    <dbReference type="NCBI Taxonomy" id="41990"/>
    <lineage>
        <taxon>Eukaryota</taxon>
        <taxon>Fungi</taxon>
        <taxon>Dikarya</taxon>
        <taxon>Ascomycota</taxon>
        <taxon>Pezizomycotina</taxon>
        <taxon>Sordariomycetes</taxon>
        <taxon>Sordariomycetidae</taxon>
        <taxon>Calosphaeriales</taxon>
        <taxon>Pleurostomataceae</taxon>
        <taxon>Pleurostoma</taxon>
    </lineage>
</organism>
<protein>
    <submittedName>
        <fullName evidence="8">MFS general substrate transporter</fullName>
    </submittedName>
</protein>
<name>A0AA38VD13_9PEZI</name>
<comment type="subcellular location">
    <subcellularLocation>
        <location evidence="1">Membrane</location>
        <topology evidence="1">Multi-pass membrane protein</topology>
    </subcellularLocation>
</comment>
<feature type="transmembrane region" description="Helical" evidence="6">
    <location>
        <begin position="43"/>
        <end position="62"/>
    </location>
</feature>
<keyword evidence="5 6" id="KW-0472">Membrane</keyword>
<dbReference type="SUPFAM" id="SSF103473">
    <property type="entry name" value="MFS general substrate transporter"/>
    <property type="match status" value="1"/>
</dbReference>
<dbReference type="GO" id="GO:0022857">
    <property type="term" value="F:transmembrane transporter activity"/>
    <property type="evidence" value="ECO:0007669"/>
    <property type="project" value="InterPro"/>
</dbReference>
<dbReference type="FunFam" id="1.20.1250.20:FF:000722">
    <property type="entry name" value="MFS general substrate transporter"/>
    <property type="match status" value="1"/>
</dbReference>
<dbReference type="FunFam" id="1.20.1250.20:FF:000013">
    <property type="entry name" value="MFS general substrate transporter"/>
    <property type="match status" value="1"/>
</dbReference>
<evidence type="ECO:0000256" key="1">
    <source>
        <dbReference type="ARBA" id="ARBA00004141"/>
    </source>
</evidence>
<sequence>MNNMESVKDMDLEKVEQVEGTSPSLASYTKDEEKALVRKQDMAIIPLSAFIYLLCYLDRSNIGNAKILNSSTHNDMQQETHTSTYQFTIALMIFLIAYALFEVPSNILLKKLRPSRWIAFLMFSWGAVTMGLGGSKNYGQIVGIRFLLGMFEAGLFPGLVYYLTFWYKYDERSVRVAFILASATLAGAFGGAIAYGVGHMNRTNGLSAWRWLFILEGLPSCLSSILVFFFLPDYPEEWSRLSSKQKDLATARLHLEGSKSHHRSMTWLDAKETLTDWRLYGHYVIYFCVSTPFSSVSLFTPSIVNGLGYHDLKAQLMSVPPYAVAYVVQILVSYSADHFNARGFHCAVFALIGAIGFLVSAVLPPDAYNARYGCLIMAAAGMFACIPAMLGWLTSNMYSTAGTGLAIALNVSIGAGMGQIPGVWIYKADEAKKGYPTGHWTNASLLFVVTIGALGLRIFYGWKNKQLLRQSAGGDVRLFRL</sequence>
<dbReference type="InterPro" id="IPR011701">
    <property type="entry name" value="MFS"/>
</dbReference>
<keyword evidence="9" id="KW-1185">Reference proteome</keyword>
<feature type="transmembrane region" description="Helical" evidence="6">
    <location>
        <begin position="117"/>
        <end position="135"/>
    </location>
</feature>
<feature type="transmembrane region" description="Helical" evidence="6">
    <location>
        <begin position="176"/>
        <end position="197"/>
    </location>
</feature>
<evidence type="ECO:0000256" key="6">
    <source>
        <dbReference type="SAM" id="Phobius"/>
    </source>
</evidence>
<evidence type="ECO:0000256" key="4">
    <source>
        <dbReference type="ARBA" id="ARBA00022989"/>
    </source>
</evidence>
<feature type="transmembrane region" description="Helical" evidence="6">
    <location>
        <begin position="141"/>
        <end position="164"/>
    </location>
</feature>
<keyword evidence="2" id="KW-0813">Transport</keyword>
<dbReference type="Proteomes" id="UP001174694">
    <property type="component" value="Unassembled WGS sequence"/>
</dbReference>
<evidence type="ECO:0000256" key="2">
    <source>
        <dbReference type="ARBA" id="ARBA00022448"/>
    </source>
</evidence>
<dbReference type="AlphaFoldDB" id="A0AA38VD13"/>
<dbReference type="PANTHER" id="PTHR43791">
    <property type="entry name" value="PERMEASE-RELATED"/>
    <property type="match status" value="1"/>
</dbReference>
<evidence type="ECO:0000256" key="3">
    <source>
        <dbReference type="ARBA" id="ARBA00022692"/>
    </source>
</evidence>
<gene>
    <name evidence="8" type="ORF">NKR23_g8106</name>
</gene>
<comment type="caution">
    <text evidence="8">The sequence shown here is derived from an EMBL/GenBank/DDBJ whole genome shotgun (WGS) entry which is preliminary data.</text>
</comment>
<dbReference type="GO" id="GO:0016020">
    <property type="term" value="C:membrane"/>
    <property type="evidence" value="ECO:0007669"/>
    <property type="project" value="UniProtKB-SubCell"/>
</dbReference>
<feature type="transmembrane region" description="Helical" evidence="6">
    <location>
        <begin position="405"/>
        <end position="426"/>
    </location>
</feature>
<feature type="transmembrane region" description="Helical" evidence="6">
    <location>
        <begin position="316"/>
        <end position="334"/>
    </location>
</feature>
<dbReference type="InterPro" id="IPR036259">
    <property type="entry name" value="MFS_trans_sf"/>
</dbReference>
<keyword evidence="3 6" id="KW-0812">Transmembrane</keyword>
<dbReference type="PANTHER" id="PTHR43791:SF49">
    <property type="entry name" value="TRANSPORTER, PUTATIVE (AFU_ORTHOLOGUE AFUA_4G04250)-RELATED"/>
    <property type="match status" value="1"/>
</dbReference>
<feature type="transmembrane region" description="Helical" evidence="6">
    <location>
        <begin position="438"/>
        <end position="460"/>
    </location>
</feature>
<dbReference type="Gene3D" id="1.20.1250.20">
    <property type="entry name" value="MFS general substrate transporter like domains"/>
    <property type="match status" value="1"/>
</dbReference>
<feature type="transmembrane region" description="Helical" evidence="6">
    <location>
        <begin position="370"/>
        <end position="393"/>
    </location>
</feature>
<dbReference type="EMBL" id="JANBVO010000027">
    <property type="protein sequence ID" value="KAJ9139071.1"/>
    <property type="molecule type" value="Genomic_DNA"/>
</dbReference>
<dbReference type="InterPro" id="IPR020846">
    <property type="entry name" value="MFS_dom"/>
</dbReference>
<reference evidence="8" key="1">
    <citation type="submission" date="2022-07" db="EMBL/GenBank/DDBJ databases">
        <title>Fungi with potential for degradation of polypropylene.</title>
        <authorList>
            <person name="Gostincar C."/>
        </authorList>
    </citation>
    <scope>NUCLEOTIDE SEQUENCE</scope>
    <source>
        <strain evidence="8">EXF-13308</strain>
    </source>
</reference>
<feature type="transmembrane region" description="Helical" evidence="6">
    <location>
        <begin position="346"/>
        <end position="364"/>
    </location>
</feature>
<feature type="domain" description="Major facilitator superfamily (MFS) profile" evidence="7">
    <location>
        <begin position="44"/>
        <end position="467"/>
    </location>
</feature>
<evidence type="ECO:0000259" key="7">
    <source>
        <dbReference type="PROSITE" id="PS50850"/>
    </source>
</evidence>